<evidence type="ECO:0000313" key="5">
    <source>
        <dbReference type="EMBL" id="KAG0652735.1"/>
    </source>
</evidence>
<dbReference type="InterPro" id="IPR005570">
    <property type="entry name" value="RPABC3"/>
</dbReference>
<dbReference type="GO" id="GO:0005666">
    <property type="term" value="C:RNA polymerase III complex"/>
    <property type="evidence" value="ECO:0007669"/>
    <property type="project" value="TreeGrafter"/>
</dbReference>
<dbReference type="Pfam" id="PF03870">
    <property type="entry name" value="RNA_pol_Rpb8"/>
    <property type="match status" value="1"/>
</dbReference>
<proteinExistence type="inferred from homology"/>
<gene>
    <name evidence="5" type="ORF">D0Z07_0565</name>
</gene>
<dbReference type="PIRSF" id="PIRSF000779">
    <property type="entry name" value="RNA_pol_Rpb8"/>
    <property type="match status" value="1"/>
</dbReference>
<dbReference type="InterPro" id="IPR012340">
    <property type="entry name" value="NA-bd_OB-fold"/>
</dbReference>
<sequence length="146" mass="16410">MATSGDSTLFEDHFTITTYDQSKYDRVARISAISQDSQTALTLDINIELYPMAQGDQFSMMLASTLSLDGNKDDSSKGWRDVGNESTLADMWDYVCHGKIYKFEDADDGQVIKCFTSFGGLLLALEGPYKKLTPLRVDYVYMLLKK</sequence>
<keyword evidence="3 4" id="KW-0539">Nucleus</keyword>
<evidence type="ECO:0000313" key="6">
    <source>
        <dbReference type="Proteomes" id="UP000785200"/>
    </source>
</evidence>
<comment type="caution">
    <text evidence="5">The sequence shown here is derived from an EMBL/GenBank/DDBJ whole genome shotgun (WGS) entry which is preliminary data.</text>
</comment>
<dbReference type="FunFam" id="2.40.50.140:FF:000191">
    <property type="entry name" value="DNA-directed RNA polymerases I, II, and III subunit RPABC3"/>
    <property type="match status" value="1"/>
</dbReference>
<organism evidence="5 6">
    <name type="scientific">Hyphodiscus hymeniophilus</name>
    <dbReference type="NCBI Taxonomy" id="353542"/>
    <lineage>
        <taxon>Eukaryota</taxon>
        <taxon>Fungi</taxon>
        <taxon>Dikarya</taxon>
        <taxon>Ascomycota</taxon>
        <taxon>Pezizomycotina</taxon>
        <taxon>Leotiomycetes</taxon>
        <taxon>Helotiales</taxon>
        <taxon>Hyphodiscaceae</taxon>
        <taxon>Hyphodiscus</taxon>
    </lineage>
</organism>
<dbReference type="Gene3D" id="2.40.50.140">
    <property type="entry name" value="Nucleic acid-binding proteins"/>
    <property type="match status" value="1"/>
</dbReference>
<evidence type="ECO:0000256" key="4">
    <source>
        <dbReference type="PIRNR" id="PIRNR000779"/>
    </source>
</evidence>
<accession>A0A9P6VSC0</accession>
<evidence type="ECO:0000256" key="2">
    <source>
        <dbReference type="ARBA" id="ARBA00008912"/>
    </source>
</evidence>
<dbReference type="AlphaFoldDB" id="A0A9P6VSC0"/>
<name>A0A9P6VSC0_9HELO</name>
<dbReference type="PANTHER" id="PTHR10917:SF0">
    <property type="entry name" value="DNA-DIRECTED RNA POLYMERASES I, II, AND III SUBUNIT RPABC3"/>
    <property type="match status" value="1"/>
</dbReference>
<comment type="subcellular location">
    <subcellularLocation>
        <location evidence="1">Nucleus</location>
    </subcellularLocation>
</comment>
<dbReference type="GO" id="GO:0005665">
    <property type="term" value="C:RNA polymerase II, core complex"/>
    <property type="evidence" value="ECO:0007669"/>
    <property type="project" value="UniProtKB-UniRule"/>
</dbReference>
<dbReference type="GO" id="GO:0006351">
    <property type="term" value="P:DNA-templated transcription"/>
    <property type="evidence" value="ECO:0007669"/>
    <property type="project" value="UniProtKB-UniRule"/>
</dbReference>
<keyword evidence="6" id="KW-1185">Reference proteome</keyword>
<dbReference type="EMBL" id="VNKQ01000002">
    <property type="protein sequence ID" value="KAG0652735.1"/>
    <property type="molecule type" value="Genomic_DNA"/>
</dbReference>
<dbReference type="PANTHER" id="PTHR10917">
    <property type="entry name" value="DNA-DIRECTED RNA POLYMERASES I, II, AND III SUBUNIT RPABC3"/>
    <property type="match status" value="1"/>
</dbReference>
<comment type="similarity">
    <text evidence="2 4">Belongs to the eukaryotic RPB8 RNA polymerase subunit family.</text>
</comment>
<comment type="function">
    <text evidence="4">DNA-dependent RNA polymerase catalyzes the transcription of DNA into RNA using the four ribonucleoside triphosphates as substrates. Common component of RNA polymerases I, II and III which synthesize ribosomal RNA precursors, mRNA precursors and many functional non-coding RNAs, and small RNAs, such as 5S rRNA and tRNAs, respectively.</text>
</comment>
<dbReference type="SUPFAM" id="SSF50249">
    <property type="entry name" value="Nucleic acid-binding proteins"/>
    <property type="match status" value="1"/>
</dbReference>
<keyword evidence="5" id="KW-0804">Transcription</keyword>
<dbReference type="OrthoDB" id="20018at2759"/>
<dbReference type="GO" id="GO:0005736">
    <property type="term" value="C:RNA polymerase I complex"/>
    <property type="evidence" value="ECO:0007669"/>
    <property type="project" value="TreeGrafter"/>
</dbReference>
<dbReference type="SMART" id="SM00658">
    <property type="entry name" value="RPOL8c"/>
    <property type="match status" value="1"/>
</dbReference>
<evidence type="ECO:0000256" key="1">
    <source>
        <dbReference type="ARBA" id="ARBA00004123"/>
    </source>
</evidence>
<keyword evidence="5" id="KW-0240">DNA-directed RNA polymerase</keyword>
<evidence type="ECO:0000256" key="3">
    <source>
        <dbReference type="ARBA" id="ARBA00023242"/>
    </source>
</evidence>
<dbReference type="GO" id="GO:0003899">
    <property type="term" value="F:DNA-directed RNA polymerase activity"/>
    <property type="evidence" value="ECO:0007669"/>
    <property type="project" value="UniProtKB-UniRule"/>
</dbReference>
<dbReference type="Proteomes" id="UP000785200">
    <property type="component" value="Unassembled WGS sequence"/>
</dbReference>
<reference evidence="5" key="1">
    <citation type="submission" date="2019-07" db="EMBL/GenBank/DDBJ databases">
        <title>Hyphodiscus hymeniophilus genome sequencing and assembly.</title>
        <authorList>
            <person name="Kramer G."/>
            <person name="Nodwell J."/>
        </authorList>
    </citation>
    <scope>NUCLEOTIDE SEQUENCE</scope>
    <source>
        <strain evidence="5">ATCC 34498</strain>
    </source>
</reference>
<protein>
    <recommendedName>
        <fullName evidence="4">DNA-directed RNA polymerases I, II, and III subunit RPABC3</fullName>
    </recommendedName>
</protein>